<sequence length="422" mass="48433">MDKPKIYFVPVNIGQIKYFERVAELLEEHYSIGFLLVRYNDFLLKQMLEYCRQKNLYHYVICLGFRKEKGIRIPFFSPIKKTLEHRKKCREFLKKEQPSKLIFEKTGNPHSMIACEANAHGVETIRLQSALLVGLAQNELIYGPGGSTLQSSLPAKIYFHILHLIYRGIGHIDGPTSCLRQGRTVTPKKLGVIDELTLKRIIGQFNPEPKVIRIVGTLDVGQTYELKKRITEDSQFRSELLRKYGIDSKKINIVMLVLRFHNLLRADGSTITKDEQLAYYRNLVLDIRAVFSSEEATITFKIHPRETDDMRKLYEALGVIVHGNESHTNELICLSNFCITDPATAANYFVIASGIPALFVNFSPITGLNLAAEFFGTKEIVDRRERFLELLKKFKEGTLEKQYDSAGMEVRAREKIIELINL</sequence>
<comment type="caution">
    <text evidence="1">The sequence shown here is derived from an EMBL/GenBank/DDBJ whole genome shotgun (WGS) entry which is preliminary data.</text>
</comment>
<dbReference type="Gene3D" id="3.40.50.12580">
    <property type="match status" value="1"/>
</dbReference>
<dbReference type="AlphaFoldDB" id="A0A1G2DGM3"/>
<proteinExistence type="predicted"/>
<reference evidence="1 2" key="1">
    <citation type="journal article" date="2016" name="Nat. Commun.">
        <title>Thousands of microbial genomes shed light on interconnected biogeochemical processes in an aquifer system.</title>
        <authorList>
            <person name="Anantharaman K."/>
            <person name="Brown C.T."/>
            <person name="Hug L.A."/>
            <person name="Sharon I."/>
            <person name="Castelle C.J."/>
            <person name="Probst A.J."/>
            <person name="Thomas B.C."/>
            <person name="Singh A."/>
            <person name="Wilkins M.J."/>
            <person name="Karaoz U."/>
            <person name="Brodie E.L."/>
            <person name="Williams K.H."/>
            <person name="Hubbard S.S."/>
            <person name="Banfield J.F."/>
        </authorList>
    </citation>
    <scope>NUCLEOTIDE SEQUENCE [LARGE SCALE GENOMIC DNA]</scope>
</reference>
<name>A0A1G2DGM3_9BACT</name>
<evidence type="ECO:0000313" key="1">
    <source>
        <dbReference type="EMBL" id="OGZ12726.1"/>
    </source>
</evidence>
<organism evidence="1 2">
    <name type="scientific">Candidatus Lloydbacteria bacterium RIFCSPHIGHO2_02_FULL_51_22</name>
    <dbReference type="NCBI Taxonomy" id="1798663"/>
    <lineage>
        <taxon>Bacteria</taxon>
        <taxon>Candidatus Lloydiibacteriota</taxon>
    </lineage>
</organism>
<dbReference type="EMBL" id="MHLN01000002">
    <property type="protein sequence ID" value="OGZ12726.1"/>
    <property type="molecule type" value="Genomic_DNA"/>
</dbReference>
<protein>
    <recommendedName>
        <fullName evidence="3">UDP-N-acetylglucosamine 2-epimerase domain-containing protein</fullName>
    </recommendedName>
</protein>
<evidence type="ECO:0000313" key="2">
    <source>
        <dbReference type="Proteomes" id="UP000178099"/>
    </source>
</evidence>
<accession>A0A1G2DGM3</accession>
<dbReference type="InterPro" id="IPR043148">
    <property type="entry name" value="TagF_C"/>
</dbReference>
<gene>
    <name evidence="1" type="ORF">A3D67_02855</name>
</gene>
<evidence type="ECO:0008006" key="3">
    <source>
        <dbReference type="Google" id="ProtNLM"/>
    </source>
</evidence>
<dbReference type="Proteomes" id="UP000178099">
    <property type="component" value="Unassembled WGS sequence"/>
</dbReference>